<dbReference type="EMBL" id="KX701625">
    <property type="protein sequence ID" value="APD75581.1"/>
    <property type="molecule type" value="Genomic_DNA"/>
</dbReference>
<dbReference type="SUPFAM" id="SSF58087">
    <property type="entry name" value="Variant surface glycoprotein (N-terminal domain)"/>
    <property type="match status" value="1"/>
</dbReference>
<comment type="subcellular location">
    <subcellularLocation>
        <location evidence="1">Cell membrane</location>
        <topology evidence="1">Lipid-anchor</topology>
        <topology evidence="1">GPI-anchor</topology>
    </subcellularLocation>
</comment>
<evidence type="ECO:0000259" key="8">
    <source>
        <dbReference type="Pfam" id="PF00913"/>
    </source>
</evidence>
<keyword evidence="7" id="KW-0732">Signal</keyword>
<feature type="signal peptide" evidence="7">
    <location>
        <begin position="1"/>
        <end position="22"/>
    </location>
</feature>
<keyword evidence="6" id="KW-0449">Lipoprotein</keyword>
<dbReference type="GO" id="GO:0042783">
    <property type="term" value="P:symbiont-mediated evasion of host immune response"/>
    <property type="evidence" value="ECO:0007669"/>
    <property type="project" value="InterPro"/>
</dbReference>
<reference evidence="9" key="1">
    <citation type="submission" date="2016-08" db="EMBL/GenBank/DDBJ databases">
        <title>VSG repertoire of Trypanosoma brucei EATRO 1125.</title>
        <authorList>
            <person name="Cross G.A."/>
        </authorList>
    </citation>
    <scope>NUCLEOTIDE SEQUENCE</scope>
    <source>
        <strain evidence="9">EATRO 1125</strain>
    </source>
</reference>
<protein>
    <submittedName>
        <fullName evidence="9">Variant surface glycoprotein 1125.5508</fullName>
    </submittedName>
</protein>
<dbReference type="GO" id="GO:0005886">
    <property type="term" value="C:plasma membrane"/>
    <property type="evidence" value="ECO:0007669"/>
    <property type="project" value="UniProtKB-SubCell"/>
</dbReference>
<evidence type="ECO:0000256" key="5">
    <source>
        <dbReference type="ARBA" id="ARBA00023180"/>
    </source>
</evidence>
<dbReference type="Gene3D" id="1.10.470.10">
    <property type="entry name" value="Variant Surface Glycoprotein, subunit A, domain 2"/>
    <property type="match status" value="1"/>
</dbReference>
<evidence type="ECO:0000256" key="4">
    <source>
        <dbReference type="ARBA" id="ARBA00023136"/>
    </source>
</evidence>
<dbReference type="Gene3D" id="3.90.150.10">
    <property type="entry name" value="Variant Surface Glycoprotein, subunit A domain 1"/>
    <property type="match status" value="1"/>
</dbReference>
<dbReference type="InterPro" id="IPR001812">
    <property type="entry name" value="Trypano_VSG_A_N_dom"/>
</dbReference>
<evidence type="ECO:0000256" key="2">
    <source>
        <dbReference type="ARBA" id="ARBA00022475"/>
    </source>
</evidence>
<evidence type="ECO:0000256" key="1">
    <source>
        <dbReference type="ARBA" id="ARBA00004609"/>
    </source>
</evidence>
<dbReference type="AlphaFoldDB" id="A0A1J0RCB6"/>
<keyword evidence="3" id="KW-0336">GPI-anchor</keyword>
<evidence type="ECO:0000256" key="7">
    <source>
        <dbReference type="SAM" id="SignalP"/>
    </source>
</evidence>
<evidence type="ECO:0000313" key="9">
    <source>
        <dbReference type="EMBL" id="APD75581.1"/>
    </source>
</evidence>
<accession>A0A1J0RCB6</accession>
<name>A0A1J0RCB6_9TRYP</name>
<organism evidence="9">
    <name type="scientific">Trypanosoma brucei</name>
    <dbReference type="NCBI Taxonomy" id="5691"/>
    <lineage>
        <taxon>Eukaryota</taxon>
        <taxon>Discoba</taxon>
        <taxon>Euglenozoa</taxon>
        <taxon>Kinetoplastea</taxon>
        <taxon>Metakinetoplastina</taxon>
        <taxon>Trypanosomatida</taxon>
        <taxon>Trypanosomatidae</taxon>
        <taxon>Trypanosoma</taxon>
    </lineage>
</organism>
<dbReference type="VEuPathDB" id="TriTrypDB:Tb427_000051800"/>
<feature type="domain" description="Trypanosome variant surface glycoprotein A-type N-terminal" evidence="8">
    <location>
        <begin position="9"/>
        <end position="274"/>
    </location>
</feature>
<keyword evidence="2" id="KW-1003">Cell membrane</keyword>
<dbReference type="Pfam" id="PF00913">
    <property type="entry name" value="Trypan_glycop"/>
    <property type="match status" value="1"/>
</dbReference>
<dbReference type="GO" id="GO:0098552">
    <property type="term" value="C:side of membrane"/>
    <property type="evidence" value="ECO:0007669"/>
    <property type="project" value="UniProtKB-KW"/>
</dbReference>
<keyword evidence="5" id="KW-0325">Glycoprotein</keyword>
<evidence type="ECO:0000256" key="6">
    <source>
        <dbReference type="ARBA" id="ARBA00023288"/>
    </source>
</evidence>
<feature type="chain" id="PRO_5012452943" evidence="7">
    <location>
        <begin position="23"/>
        <end position="293"/>
    </location>
</feature>
<proteinExistence type="predicted"/>
<keyword evidence="4" id="KW-0472">Membrane</keyword>
<evidence type="ECO:0000256" key="3">
    <source>
        <dbReference type="ARBA" id="ARBA00022622"/>
    </source>
</evidence>
<sequence>MGHNLLLSVLLTSIVATRTGYAANVAALPKEQVMHLCSLPAELADYPAFYQSDLLGHVSAEQKMQRTELKFRIYTAQRSAEEVKLIIRIMVAYTNKCKESLPSLMMTTKPGLEAVDASAYLSGRIIESLEFLSDLHEDGGSGSSAGCLSASSSKVIEGKAKLPGCSKGSRVIAHVAQQPSAHLTAKGFVNLPTTVSPTNQRASGTSKCNVLGTDNANSGLASAQVANGAKLLAGYVRLGRNSNTYTVTDLRDLQANDKANEAPHFETAYDKHKSYTPISKAKCDIAEFSVATE</sequence>